<evidence type="ECO:0000313" key="4">
    <source>
        <dbReference type="Proteomes" id="UP000009232"/>
    </source>
</evidence>
<dbReference type="GO" id="GO:0005737">
    <property type="term" value="C:cytoplasm"/>
    <property type="evidence" value="ECO:0007669"/>
    <property type="project" value="TreeGrafter"/>
</dbReference>
<dbReference type="SUPFAM" id="SSF55681">
    <property type="entry name" value="Class II aaRS and biotin synthetases"/>
    <property type="match status" value="1"/>
</dbReference>
<dbReference type="PANTHER" id="PTHR12835:SF5">
    <property type="entry name" value="BIOTIN--PROTEIN LIGASE"/>
    <property type="match status" value="1"/>
</dbReference>
<dbReference type="NCBIfam" id="TIGR00121">
    <property type="entry name" value="birA_ligase"/>
    <property type="match status" value="1"/>
</dbReference>
<dbReference type="InterPro" id="IPR004143">
    <property type="entry name" value="BPL_LPL_catalytic"/>
</dbReference>
<dbReference type="InterPro" id="IPR045864">
    <property type="entry name" value="aa-tRNA-synth_II/BPL/LPL"/>
</dbReference>
<dbReference type="KEGG" id="tcy:Thicy_0263"/>
<dbReference type="Gene3D" id="3.30.930.10">
    <property type="entry name" value="Bira Bifunctional Protein, Domain 2"/>
    <property type="match status" value="1"/>
</dbReference>
<dbReference type="PROSITE" id="PS51733">
    <property type="entry name" value="BPL_LPL_CATALYTIC"/>
    <property type="match status" value="1"/>
</dbReference>
<dbReference type="GO" id="GO:0004077">
    <property type="term" value="F:biotin--[biotin carboxyl-carrier protein] ligase activity"/>
    <property type="evidence" value="ECO:0007669"/>
    <property type="project" value="InterPro"/>
</dbReference>
<protein>
    <submittedName>
        <fullName evidence="3">Biotin/acetyl-CoA-carboxylase ligase</fullName>
    </submittedName>
</protein>
<evidence type="ECO:0000259" key="2">
    <source>
        <dbReference type="PROSITE" id="PS51733"/>
    </source>
</evidence>
<dbReference type="AlphaFoldDB" id="F6DA02"/>
<name>F6DA02_THICA</name>
<organism evidence="3 4">
    <name type="scientific">Thiomicrospira cyclica (strain DSM 14477 / JCM 11371 / ALM1)</name>
    <name type="common">Thioalkalimicrobium cyclicum</name>
    <dbReference type="NCBI Taxonomy" id="717773"/>
    <lineage>
        <taxon>Bacteria</taxon>
        <taxon>Pseudomonadati</taxon>
        <taxon>Pseudomonadota</taxon>
        <taxon>Gammaproteobacteria</taxon>
        <taxon>Thiotrichales</taxon>
        <taxon>Piscirickettsiaceae</taxon>
        <taxon>Thiomicrospira</taxon>
    </lineage>
</organism>
<dbReference type="Proteomes" id="UP000009232">
    <property type="component" value="Chromosome"/>
</dbReference>
<keyword evidence="1 3" id="KW-0436">Ligase</keyword>
<dbReference type="eggNOG" id="COG0340">
    <property type="taxonomic scope" value="Bacteria"/>
</dbReference>
<dbReference type="STRING" id="717773.Thicy_0263"/>
<evidence type="ECO:0000313" key="3">
    <source>
        <dbReference type="EMBL" id="AEG31039.1"/>
    </source>
</evidence>
<dbReference type="Pfam" id="PF03099">
    <property type="entry name" value="BPL_LplA_LipB"/>
    <property type="match status" value="1"/>
</dbReference>
<feature type="domain" description="BPL/LPL catalytic" evidence="2">
    <location>
        <begin position="15"/>
        <end position="194"/>
    </location>
</feature>
<gene>
    <name evidence="3" type="ordered locus">Thicy_0263</name>
</gene>
<keyword evidence="4" id="KW-1185">Reference proteome</keyword>
<dbReference type="EMBL" id="CP002776">
    <property type="protein sequence ID" value="AEG31039.1"/>
    <property type="molecule type" value="Genomic_DNA"/>
</dbReference>
<dbReference type="HOGENOM" id="CLU_051096_4_0_6"/>
<reference evidence="3 4" key="1">
    <citation type="submission" date="2011-05" db="EMBL/GenBank/DDBJ databases">
        <title>Complete sequence of Thioalkalimicrobium cyclicum ALM1.</title>
        <authorList>
            <consortium name="US DOE Joint Genome Institute"/>
            <person name="Lucas S."/>
            <person name="Han J."/>
            <person name="Lapidus A."/>
            <person name="Cheng J.-F."/>
            <person name="Goodwin L."/>
            <person name="Pitluck S."/>
            <person name="Peters L."/>
            <person name="Mikhailova N."/>
            <person name="Davenport K."/>
            <person name="Han C."/>
            <person name="Tapia R."/>
            <person name="Land M."/>
            <person name="Hauser L."/>
            <person name="Kyrpides N."/>
            <person name="Ivanova N."/>
            <person name="Pagani I."/>
            <person name="Kappler U."/>
            <person name="Woyke T."/>
        </authorList>
    </citation>
    <scope>NUCLEOTIDE SEQUENCE [LARGE SCALE GENOMIC DNA]</scope>
    <source>
        <strain evidence="4">DSM 14477 / JCM 11371 / ALM1</strain>
    </source>
</reference>
<evidence type="ECO:0000256" key="1">
    <source>
        <dbReference type="ARBA" id="ARBA00022598"/>
    </source>
</evidence>
<accession>F6DA02</accession>
<proteinExistence type="predicted"/>
<dbReference type="PANTHER" id="PTHR12835">
    <property type="entry name" value="BIOTIN PROTEIN LIGASE"/>
    <property type="match status" value="1"/>
</dbReference>
<sequence length="273" mass="30536">MITSNSVMPSIMTRLDKYQAVYQFKFKRLASTNSFLKDIAGFTNHPVTCVADCQTKGYGQQNRNWASQENDIAMSLMLPMPHIDNSIRLPDGLSQRVALAIAEALAEQSHQNIQLKWPNDIFINNAKVGGILIELERAANGQWLIIIGLGVNLQPPLQHPDASYKRGWFIPNTSRNQLIGSIEAHLIKTLFTSAKITSAPLNVNAWQARDLFTQGETIYVVSTQNKPQIAYYQGINLQGEAMVYYAHQPNKLVRLNSGTVSLRTYETNEDGTN</sequence>
<dbReference type="InterPro" id="IPR004408">
    <property type="entry name" value="Biotin_CoA_COase_ligase"/>
</dbReference>
<dbReference type="RefSeq" id="WP_013834822.1">
    <property type="nucleotide sequence ID" value="NC_015581.1"/>
</dbReference>